<sequence>MLPSCSRLRLLSIHKVKDRINKSMPVLLFEVEPPGIVRYLIGATIMTVGVVLPLAYMMFRTKRVPSTSTYAKQT</sequence>
<dbReference type="Proteomes" id="UP001162992">
    <property type="component" value="Chromosome 2"/>
</dbReference>
<gene>
    <name evidence="1" type="ORF">O6H91_02G092600</name>
</gene>
<evidence type="ECO:0000313" key="1">
    <source>
        <dbReference type="EMBL" id="KAJ7566216.1"/>
    </source>
</evidence>
<evidence type="ECO:0000313" key="2">
    <source>
        <dbReference type="Proteomes" id="UP001162992"/>
    </source>
</evidence>
<protein>
    <submittedName>
        <fullName evidence="1">Uncharacterized protein</fullName>
    </submittedName>
</protein>
<accession>A0ACC2EI81</accession>
<dbReference type="EMBL" id="CM055093">
    <property type="protein sequence ID" value="KAJ7566216.1"/>
    <property type="molecule type" value="Genomic_DNA"/>
</dbReference>
<proteinExistence type="predicted"/>
<keyword evidence="2" id="KW-1185">Reference proteome</keyword>
<name>A0ACC2EI81_DIPCM</name>
<organism evidence="1 2">
    <name type="scientific">Diphasiastrum complanatum</name>
    <name type="common">Issler's clubmoss</name>
    <name type="synonym">Lycopodium complanatum</name>
    <dbReference type="NCBI Taxonomy" id="34168"/>
    <lineage>
        <taxon>Eukaryota</taxon>
        <taxon>Viridiplantae</taxon>
        <taxon>Streptophyta</taxon>
        <taxon>Embryophyta</taxon>
        <taxon>Tracheophyta</taxon>
        <taxon>Lycopodiopsida</taxon>
        <taxon>Lycopodiales</taxon>
        <taxon>Lycopodiaceae</taxon>
        <taxon>Lycopodioideae</taxon>
        <taxon>Diphasiastrum</taxon>
    </lineage>
</organism>
<reference evidence="2" key="1">
    <citation type="journal article" date="2024" name="Proc. Natl. Acad. Sci. U.S.A.">
        <title>Extraordinary preservation of gene collinearity over three hundred million years revealed in homosporous lycophytes.</title>
        <authorList>
            <person name="Li C."/>
            <person name="Wickell D."/>
            <person name="Kuo L.Y."/>
            <person name="Chen X."/>
            <person name="Nie B."/>
            <person name="Liao X."/>
            <person name="Peng D."/>
            <person name="Ji J."/>
            <person name="Jenkins J."/>
            <person name="Williams M."/>
            <person name="Shu S."/>
            <person name="Plott C."/>
            <person name="Barry K."/>
            <person name="Rajasekar S."/>
            <person name="Grimwood J."/>
            <person name="Han X."/>
            <person name="Sun S."/>
            <person name="Hou Z."/>
            <person name="He W."/>
            <person name="Dai G."/>
            <person name="Sun C."/>
            <person name="Schmutz J."/>
            <person name="Leebens-Mack J.H."/>
            <person name="Li F.W."/>
            <person name="Wang L."/>
        </authorList>
    </citation>
    <scope>NUCLEOTIDE SEQUENCE [LARGE SCALE GENOMIC DNA]</scope>
    <source>
        <strain evidence="2">cv. PW_Plant_1</strain>
    </source>
</reference>
<comment type="caution">
    <text evidence="1">The sequence shown here is derived from an EMBL/GenBank/DDBJ whole genome shotgun (WGS) entry which is preliminary data.</text>
</comment>